<keyword evidence="5 8" id="KW-0442">Lipid degradation</keyword>
<feature type="domain" description="RING-type" evidence="9">
    <location>
        <begin position="135"/>
        <end position="180"/>
    </location>
</feature>
<dbReference type="GO" id="GO:0047499">
    <property type="term" value="F:calcium-independent phospholipase A2 activity"/>
    <property type="evidence" value="ECO:0007669"/>
    <property type="project" value="TreeGrafter"/>
</dbReference>
<dbReference type="Gene3D" id="3.40.1090.10">
    <property type="entry name" value="Cytosolic phospholipase A2 catalytic domain"/>
    <property type="match status" value="1"/>
</dbReference>
<dbReference type="PANTHER" id="PTHR24185:SF1">
    <property type="entry name" value="CALCIUM-INDEPENDENT PHOSPHOLIPASE A2-GAMMA"/>
    <property type="match status" value="1"/>
</dbReference>
<evidence type="ECO:0000259" key="10">
    <source>
        <dbReference type="PROSITE" id="PS51635"/>
    </source>
</evidence>
<keyword evidence="3 8" id="KW-0378">Hydrolase</keyword>
<dbReference type="InterPro" id="IPR002641">
    <property type="entry name" value="PNPLA_dom"/>
</dbReference>
<reference evidence="11 12" key="1">
    <citation type="submission" date="2018-10" db="EMBL/GenBank/DDBJ databases">
        <title>Fifty Aureobasidium pullulans genomes reveal a recombining polyextremotolerant generalist.</title>
        <authorList>
            <person name="Gostincar C."/>
            <person name="Turk M."/>
            <person name="Zajc J."/>
            <person name="Gunde-Cimerman N."/>
        </authorList>
    </citation>
    <scope>NUCLEOTIDE SEQUENCE [LARGE SCALE GENOMIC DNA]</scope>
    <source>
        <strain evidence="11 12">EXF-1645</strain>
    </source>
</reference>
<keyword evidence="2 7" id="KW-0863">Zinc-finger</keyword>
<dbReference type="GO" id="GO:0019369">
    <property type="term" value="P:arachidonate metabolic process"/>
    <property type="evidence" value="ECO:0007669"/>
    <property type="project" value="TreeGrafter"/>
</dbReference>
<organism evidence="11 12">
    <name type="scientific">Aureobasidium pullulans</name>
    <name type="common">Black yeast</name>
    <name type="synonym">Pullularia pullulans</name>
    <dbReference type="NCBI Taxonomy" id="5580"/>
    <lineage>
        <taxon>Eukaryota</taxon>
        <taxon>Fungi</taxon>
        <taxon>Dikarya</taxon>
        <taxon>Ascomycota</taxon>
        <taxon>Pezizomycotina</taxon>
        <taxon>Dothideomycetes</taxon>
        <taxon>Dothideomycetidae</taxon>
        <taxon>Dothideales</taxon>
        <taxon>Saccotheciaceae</taxon>
        <taxon>Aureobasidium</taxon>
    </lineage>
</organism>
<feature type="short sequence motif" description="GXGXXG" evidence="8">
    <location>
        <begin position="205"/>
        <end position="210"/>
    </location>
</feature>
<dbReference type="GO" id="GO:0046486">
    <property type="term" value="P:glycerolipid metabolic process"/>
    <property type="evidence" value="ECO:0007669"/>
    <property type="project" value="UniProtKB-ARBA"/>
</dbReference>
<dbReference type="InterPro" id="IPR016035">
    <property type="entry name" value="Acyl_Trfase/lysoPLipase"/>
</dbReference>
<evidence type="ECO:0000313" key="12">
    <source>
        <dbReference type="Proteomes" id="UP000308724"/>
    </source>
</evidence>
<dbReference type="PROSITE" id="PS50089">
    <property type="entry name" value="ZF_RING_2"/>
    <property type="match status" value="1"/>
</dbReference>
<dbReference type="InterPro" id="IPR001841">
    <property type="entry name" value="Znf_RING"/>
</dbReference>
<evidence type="ECO:0000256" key="7">
    <source>
        <dbReference type="PROSITE-ProRule" id="PRU00175"/>
    </source>
</evidence>
<dbReference type="PANTHER" id="PTHR24185">
    <property type="entry name" value="CALCIUM-INDEPENDENT PHOSPHOLIPASE A2-GAMMA"/>
    <property type="match status" value="1"/>
</dbReference>
<evidence type="ECO:0000256" key="8">
    <source>
        <dbReference type="PROSITE-ProRule" id="PRU01161"/>
    </source>
</evidence>
<feature type="short sequence motif" description="GXSXG" evidence="8">
    <location>
        <begin position="241"/>
        <end position="245"/>
    </location>
</feature>
<name>A0A4T0BKY8_AURPU</name>
<keyword evidence="6 8" id="KW-0443">Lipid metabolism</keyword>
<evidence type="ECO:0000259" key="9">
    <source>
        <dbReference type="PROSITE" id="PS50089"/>
    </source>
</evidence>
<evidence type="ECO:0000256" key="4">
    <source>
        <dbReference type="ARBA" id="ARBA00022833"/>
    </source>
</evidence>
<gene>
    <name evidence="11" type="ORF">D6C78_07927</name>
</gene>
<evidence type="ECO:0000256" key="2">
    <source>
        <dbReference type="ARBA" id="ARBA00022771"/>
    </source>
</evidence>
<keyword evidence="4" id="KW-0862">Zinc</keyword>
<dbReference type="PROSITE" id="PS00518">
    <property type="entry name" value="ZF_RING_1"/>
    <property type="match status" value="1"/>
</dbReference>
<sequence length="656" mass="73632">MQRRSEGFEAVLDGKISVLSTYLTRHSFLSRHWTVLGEHSQPNSFANKQFKLRYQHLAQRIVSNLIEEHKQLLPAPRVERYSPQALERRIQDRWLKDTKDVYSTCASVLDAAKAHIKKLRSYRGYLSDGDFGNYCAACMLEPWTHLLPCGHGLCTLCLRACNGQEMIGCRMEVDECPTCERDIGSQCIRKFVPPTVAPRVLALDGGGVKGMVQLEILTHLLKEVDLGDTIHISTFFDLIVGSSIGIGFCHDTFHCGLCALGLGTKGWSLEECKEKFLQLSHQIFAPRSRTANFFSRVSGGWFSTVVSALRIFLLGGICNSAIIDRCLRDSFGNSSLMIQPNIEHVTKVAVIVNEASTSGTTLFSNYNKLRHHKNKSYTWPATNKQYQSLKVWKAFWRPVKLLSKIYQDGGLSSNNPSAIARNEGNLLAGSNHSNGITVSVGCGRLYTAPLTQMSVFRRLIRAFDETLNAEKQHETVKLLTKGARGDLIRLNPKLDLNEVLLNDLSCLSSLRESFQEALNSGSNGSFLVGSKTAARRLIASLFYFELDHKVRKGENQGETLQKGFIHTRLNEEELSVFRESFPKARFRIGKTEVEFTIPAEVEISYTSRTDMFGIELVERSWEAQISGSPFSVSGLLEAQYEYLPVGLSGRRKRRRA</sequence>
<evidence type="ECO:0000256" key="1">
    <source>
        <dbReference type="ARBA" id="ARBA00022723"/>
    </source>
</evidence>
<dbReference type="GO" id="GO:0016042">
    <property type="term" value="P:lipid catabolic process"/>
    <property type="evidence" value="ECO:0007669"/>
    <property type="project" value="UniProtKB-UniRule"/>
</dbReference>
<dbReference type="InterPro" id="IPR017907">
    <property type="entry name" value="Znf_RING_CS"/>
</dbReference>
<dbReference type="SUPFAM" id="SSF52151">
    <property type="entry name" value="FabD/lysophospholipase-like"/>
    <property type="match status" value="1"/>
</dbReference>
<feature type="short sequence motif" description="DGA/G" evidence="8">
    <location>
        <begin position="408"/>
        <end position="410"/>
    </location>
</feature>
<dbReference type="GO" id="GO:0008270">
    <property type="term" value="F:zinc ion binding"/>
    <property type="evidence" value="ECO:0007669"/>
    <property type="project" value="UniProtKB-KW"/>
</dbReference>
<dbReference type="AlphaFoldDB" id="A0A4T0BKY8"/>
<evidence type="ECO:0008006" key="13">
    <source>
        <dbReference type="Google" id="ProtNLM"/>
    </source>
</evidence>
<evidence type="ECO:0000256" key="6">
    <source>
        <dbReference type="ARBA" id="ARBA00023098"/>
    </source>
</evidence>
<dbReference type="GO" id="GO:0016020">
    <property type="term" value="C:membrane"/>
    <property type="evidence" value="ECO:0007669"/>
    <property type="project" value="TreeGrafter"/>
</dbReference>
<feature type="active site" description="Nucleophile" evidence="8">
    <location>
        <position position="243"/>
    </location>
</feature>
<dbReference type="EMBL" id="QZBZ01000218">
    <property type="protein sequence ID" value="TIA32885.1"/>
    <property type="molecule type" value="Genomic_DNA"/>
</dbReference>
<dbReference type="Pfam" id="PF01734">
    <property type="entry name" value="Patatin"/>
    <property type="match status" value="1"/>
</dbReference>
<evidence type="ECO:0000256" key="3">
    <source>
        <dbReference type="ARBA" id="ARBA00022801"/>
    </source>
</evidence>
<keyword evidence="1" id="KW-0479">Metal-binding</keyword>
<evidence type="ECO:0000313" key="11">
    <source>
        <dbReference type="EMBL" id="TIA32885.1"/>
    </source>
</evidence>
<dbReference type="Proteomes" id="UP000308724">
    <property type="component" value="Unassembled WGS sequence"/>
</dbReference>
<feature type="active site" description="Proton acceptor" evidence="8">
    <location>
        <position position="408"/>
    </location>
</feature>
<evidence type="ECO:0000256" key="5">
    <source>
        <dbReference type="ARBA" id="ARBA00022963"/>
    </source>
</evidence>
<comment type="caution">
    <text evidence="11">The sequence shown here is derived from an EMBL/GenBank/DDBJ whole genome shotgun (WGS) entry which is preliminary data.</text>
</comment>
<feature type="domain" description="PNPLA" evidence="10">
    <location>
        <begin position="201"/>
        <end position="421"/>
    </location>
</feature>
<accession>A0A4T0BKY8</accession>
<dbReference type="PROSITE" id="PS51635">
    <property type="entry name" value="PNPLA"/>
    <property type="match status" value="1"/>
</dbReference>
<proteinExistence type="predicted"/>
<protein>
    <recommendedName>
        <fullName evidence="13">FabD/lysophospholipase-like protein</fullName>
    </recommendedName>
</protein>